<name>A0A9Q3J3T4_9BASI</name>
<accession>A0A9Q3J3T4</accession>
<sequence>MVNTRSSGADIETYRNNPERLPPRTNSTISDQPSSTKNYHSPNNTSFALHDNIAMSDTHPSEDKDATISCLQQQLLRFQMQNDQEYNSFYKDFMKDPSSFINNAVILTCNGSNF</sequence>
<dbReference type="AlphaFoldDB" id="A0A9Q3J3T4"/>
<protein>
    <submittedName>
        <fullName evidence="2">Uncharacterized protein</fullName>
    </submittedName>
</protein>
<feature type="region of interest" description="Disordered" evidence="1">
    <location>
        <begin position="1"/>
        <end position="48"/>
    </location>
</feature>
<keyword evidence="3" id="KW-1185">Reference proteome</keyword>
<dbReference type="Proteomes" id="UP000765509">
    <property type="component" value="Unassembled WGS sequence"/>
</dbReference>
<gene>
    <name evidence="2" type="ORF">O181_094759</name>
</gene>
<evidence type="ECO:0000313" key="2">
    <source>
        <dbReference type="EMBL" id="MBW0555044.1"/>
    </source>
</evidence>
<evidence type="ECO:0000256" key="1">
    <source>
        <dbReference type="SAM" id="MobiDB-lite"/>
    </source>
</evidence>
<reference evidence="2" key="1">
    <citation type="submission" date="2021-03" db="EMBL/GenBank/DDBJ databases">
        <title>Draft genome sequence of rust myrtle Austropuccinia psidii MF-1, a brazilian biotype.</title>
        <authorList>
            <person name="Quecine M.C."/>
            <person name="Pachon D.M.R."/>
            <person name="Bonatelli M.L."/>
            <person name="Correr F.H."/>
            <person name="Franceschini L.M."/>
            <person name="Leite T.F."/>
            <person name="Margarido G.R.A."/>
            <person name="Almeida C.A."/>
            <person name="Ferrarezi J.A."/>
            <person name="Labate C.A."/>
        </authorList>
    </citation>
    <scope>NUCLEOTIDE SEQUENCE</scope>
    <source>
        <strain evidence="2">MF-1</strain>
    </source>
</reference>
<feature type="compositionally biased region" description="Polar residues" evidence="1">
    <location>
        <begin position="24"/>
        <end position="47"/>
    </location>
</feature>
<proteinExistence type="predicted"/>
<comment type="caution">
    <text evidence="2">The sequence shown here is derived from an EMBL/GenBank/DDBJ whole genome shotgun (WGS) entry which is preliminary data.</text>
</comment>
<dbReference type="EMBL" id="AVOT02061902">
    <property type="protein sequence ID" value="MBW0555044.1"/>
    <property type="molecule type" value="Genomic_DNA"/>
</dbReference>
<organism evidence="2 3">
    <name type="scientific">Austropuccinia psidii MF-1</name>
    <dbReference type="NCBI Taxonomy" id="1389203"/>
    <lineage>
        <taxon>Eukaryota</taxon>
        <taxon>Fungi</taxon>
        <taxon>Dikarya</taxon>
        <taxon>Basidiomycota</taxon>
        <taxon>Pucciniomycotina</taxon>
        <taxon>Pucciniomycetes</taxon>
        <taxon>Pucciniales</taxon>
        <taxon>Sphaerophragmiaceae</taxon>
        <taxon>Austropuccinia</taxon>
    </lineage>
</organism>
<evidence type="ECO:0000313" key="3">
    <source>
        <dbReference type="Proteomes" id="UP000765509"/>
    </source>
</evidence>